<dbReference type="PROSITE" id="PS51257">
    <property type="entry name" value="PROKAR_LIPOPROTEIN"/>
    <property type="match status" value="1"/>
</dbReference>
<reference evidence="1 2" key="1">
    <citation type="submission" date="2016-07" db="EMBL/GenBank/DDBJ databases">
        <title>Characterization of isolates of Eisenbergiella tayi derived from blood cultures, using whole genome sequencing.</title>
        <authorList>
            <person name="Burdz T."/>
            <person name="Wiebe D."/>
            <person name="Huynh C."/>
            <person name="Bernard K."/>
        </authorList>
    </citation>
    <scope>NUCLEOTIDE SEQUENCE [LARGE SCALE GENOMIC DNA]</scope>
    <source>
        <strain evidence="1 2">NML 110608</strain>
    </source>
</reference>
<dbReference type="EMBL" id="MCGH01000005">
    <property type="protein sequence ID" value="ODM01903.1"/>
    <property type="molecule type" value="Genomic_DNA"/>
</dbReference>
<organism evidence="1 2">
    <name type="scientific">Eisenbergiella tayi</name>
    <dbReference type="NCBI Taxonomy" id="1432052"/>
    <lineage>
        <taxon>Bacteria</taxon>
        <taxon>Bacillati</taxon>
        <taxon>Bacillota</taxon>
        <taxon>Clostridia</taxon>
        <taxon>Lachnospirales</taxon>
        <taxon>Lachnospiraceae</taxon>
        <taxon>Eisenbergiella</taxon>
    </lineage>
</organism>
<comment type="caution">
    <text evidence="1">The sequence shown here is derived from an EMBL/GenBank/DDBJ whole genome shotgun (WGS) entry which is preliminary data.</text>
</comment>
<dbReference type="RefSeq" id="WP_069155167.1">
    <property type="nucleotide sequence ID" value="NZ_MCGH01000005.1"/>
</dbReference>
<proteinExistence type="predicted"/>
<evidence type="ECO:0000313" key="1">
    <source>
        <dbReference type="EMBL" id="ODM01903.1"/>
    </source>
</evidence>
<evidence type="ECO:0000313" key="2">
    <source>
        <dbReference type="Proteomes" id="UP000094067"/>
    </source>
</evidence>
<gene>
    <name evidence="1" type="ORF">BEI61_05902</name>
</gene>
<dbReference type="AlphaFoldDB" id="A0A1E2ZZH8"/>
<sequence length="182" mass="20620">MKRGYREGIIIILLISMLGLIGCGMEKPEKVYSSVIEAMSEDEAYAYVERPEGGLPVLLIAEGTYSYDEDTEAAITCRVYYAWDGEVKEIGTVESLGTAYPVRYDENWIYAAGGHFAAQYAVDDSQKQLVAVKYVNENFDTDGNASYTYFDSENGEQETQDPSYFENMFEIYEKAKIVNFKR</sequence>
<name>A0A1E2ZZH8_9FIRM</name>
<protein>
    <submittedName>
        <fullName evidence="1">Uncharacterized protein</fullName>
    </submittedName>
</protein>
<accession>A0A1E2ZZH8</accession>
<dbReference type="Proteomes" id="UP000094067">
    <property type="component" value="Unassembled WGS sequence"/>
</dbReference>